<gene>
    <name evidence="2" type="ORF">RDB_LOCUS82336</name>
</gene>
<organism evidence="2 3">
    <name type="scientific">Rhizoctonia solani</name>
    <dbReference type="NCBI Taxonomy" id="456999"/>
    <lineage>
        <taxon>Eukaryota</taxon>
        <taxon>Fungi</taxon>
        <taxon>Dikarya</taxon>
        <taxon>Basidiomycota</taxon>
        <taxon>Agaricomycotina</taxon>
        <taxon>Agaricomycetes</taxon>
        <taxon>Cantharellales</taxon>
        <taxon>Ceratobasidiaceae</taxon>
        <taxon>Rhizoctonia</taxon>
    </lineage>
</organism>
<comment type="caution">
    <text evidence="2">The sequence shown here is derived from an EMBL/GenBank/DDBJ whole genome shotgun (WGS) entry which is preliminary data.</text>
</comment>
<feature type="compositionally biased region" description="Basic and acidic residues" evidence="1">
    <location>
        <begin position="95"/>
        <end position="107"/>
    </location>
</feature>
<feature type="region of interest" description="Disordered" evidence="1">
    <location>
        <begin position="53"/>
        <end position="131"/>
    </location>
</feature>
<proteinExistence type="predicted"/>
<accession>A0A8H3BX51</accession>
<feature type="region of interest" description="Disordered" evidence="1">
    <location>
        <begin position="251"/>
        <end position="273"/>
    </location>
</feature>
<evidence type="ECO:0000256" key="1">
    <source>
        <dbReference type="SAM" id="MobiDB-lite"/>
    </source>
</evidence>
<dbReference type="EMBL" id="CAJMWV010002626">
    <property type="protein sequence ID" value="CAE6467149.1"/>
    <property type="molecule type" value="Genomic_DNA"/>
</dbReference>
<evidence type="ECO:0000313" key="3">
    <source>
        <dbReference type="Proteomes" id="UP000663831"/>
    </source>
</evidence>
<protein>
    <submittedName>
        <fullName evidence="2">Uncharacterized protein</fullName>
    </submittedName>
</protein>
<dbReference type="OrthoDB" id="10466937at2759"/>
<reference evidence="2" key="1">
    <citation type="submission" date="2021-01" db="EMBL/GenBank/DDBJ databases">
        <authorList>
            <person name="Kaushik A."/>
        </authorList>
    </citation>
    <scope>NUCLEOTIDE SEQUENCE</scope>
    <source>
        <strain evidence="2">AG3-1AP</strain>
    </source>
</reference>
<feature type="compositionally biased region" description="Basic residues" evidence="1">
    <location>
        <begin position="121"/>
        <end position="131"/>
    </location>
</feature>
<dbReference type="Proteomes" id="UP000663831">
    <property type="component" value="Unassembled WGS sequence"/>
</dbReference>
<dbReference type="AlphaFoldDB" id="A0A8H3BX51"/>
<sequence length="273" mass="29954">MLRVVTRSVPNGVVNYCPPTRTLGLVLGSRGFHIRLAHGGIPAQASQLRAVGTRYSSNASDNDQTPSEHSPSSQEVSNSTLGSDRNTGDRSTTQKKPDSEINPKKNEGGNVKGNRNNASKSKNKKKPKKGNGHIVAALAKAIQEDDWPGIIRHSTLNLQYLDGWYPGESDGLAAHRMSEALGEVPEEEWENIQENGIISPRKLAKVIARKHMGQVNHLPEVEDEEEMELYRNWEPAIGYDFEEVWAEISKHEGQMNSKKGKSGKSDGSRPGSA</sequence>
<feature type="compositionally biased region" description="Polar residues" evidence="1">
    <location>
        <begin position="54"/>
        <end position="91"/>
    </location>
</feature>
<name>A0A8H3BX51_9AGAM</name>
<evidence type="ECO:0000313" key="2">
    <source>
        <dbReference type="EMBL" id="CAE6467149.1"/>
    </source>
</evidence>